<proteinExistence type="inferred from homology"/>
<evidence type="ECO:0000313" key="7">
    <source>
        <dbReference type="EMBL" id="MUG45731.1"/>
    </source>
</evidence>
<name>A0A7X2Z2L2_9BACL</name>
<evidence type="ECO:0000256" key="5">
    <source>
        <dbReference type="HAMAP-Rule" id="MF_00457"/>
    </source>
</evidence>
<dbReference type="SUPFAM" id="SSF56281">
    <property type="entry name" value="Metallo-hydrolase/oxidoreductase"/>
    <property type="match status" value="1"/>
</dbReference>
<gene>
    <name evidence="7" type="ORF">GNP95_12090</name>
</gene>
<dbReference type="SMART" id="SM00849">
    <property type="entry name" value="Lactamase_B"/>
    <property type="match status" value="1"/>
</dbReference>
<dbReference type="OrthoDB" id="9789133at2"/>
<evidence type="ECO:0000256" key="3">
    <source>
        <dbReference type="ARBA" id="ARBA00034301"/>
    </source>
</evidence>
<accession>A0A7X2Z2L2</accession>
<dbReference type="InterPro" id="IPR022877">
    <property type="entry name" value="UPF0173"/>
</dbReference>
<dbReference type="InterPro" id="IPR036866">
    <property type="entry name" value="RibonucZ/Hydroxyglut_hydro"/>
</dbReference>
<evidence type="ECO:0000313" key="8">
    <source>
        <dbReference type="Proteomes" id="UP000447876"/>
    </source>
</evidence>
<dbReference type="RefSeq" id="WP_155611125.1">
    <property type="nucleotide sequence ID" value="NZ_WNZW01000003.1"/>
</dbReference>
<evidence type="ECO:0000256" key="4">
    <source>
        <dbReference type="ARBA" id="ARBA00048505"/>
    </source>
</evidence>
<comment type="function">
    <text evidence="3">Counteracts the endogenous Pycsar antiviral defense system. Phosphodiesterase that enables metal-dependent hydrolysis of host cyclic nucleotide Pycsar defense signals such as cCMP and cUMP.</text>
</comment>
<keyword evidence="1 5" id="KW-0378">Hydrolase</keyword>
<comment type="catalytic activity">
    <reaction evidence="2">
        <text>3',5'-cyclic CMP + H2O = CMP + H(+)</text>
        <dbReference type="Rhea" id="RHEA:72675"/>
        <dbReference type="ChEBI" id="CHEBI:15377"/>
        <dbReference type="ChEBI" id="CHEBI:15378"/>
        <dbReference type="ChEBI" id="CHEBI:58003"/>
        <dbReference type="ChEBI" id="CHEBI:60377"/>
    </reaction>
    <physiologicalReaction direction="left-to-right" evidence="2">
        <dbReference type="Rhea" id="RHEA:72676"/>
    </physiologicalReaction>
</comment>
<sequence>MKLTYLGHSTVHIDTGEHKLIIDPFLTGNPVATVSAEEIEADFVLLTHGHSDHIGDAEAIARNNQCPIIAIVELANYFAAKGLETTGMNLGGSFAFPFGKLKFTPALHSSSVEVDGTNVYLGNPAGILLELNGFTIYHAGDTALFTDLQLIGTRHRVDLAFIPIGDFFTMGPEDALTAAEWVSARHVVPIHYNTFGLIRQDGDLFVSELSKLGITGHALKPGEELHHHQLSL</sequence>
<reference evidence="7 8" key="1">
    <citation type="submission" date="2019-11" db="EMBL/GenBank/DDBJ databases">
        <title>Draft genome sequences of five Paenibacillus species of dairy origin.</title>
        <authorList>
            <person name="Olajide A.M."/>
            <person name="Chen S."/>
            <person name="Lapointe G."/>
        </authorList>
    </citation>
    <scope>NUCLEOTIDE SEQUENCE [LARGE SCALE GENOMIC DNA]</scope>
    <source>
        <strain evidence="7 8">12CR55</strain>
    </source>
</reference>
<dbReference type="Gene3D" id="3.60.15.10">
    <property type="entry name" value="Ribonuclease Z/Hydroxyacylglutathione hydrolase-like"/>
    <property type="match status" value="1"/>
</dbReference>
<protein>
    <recommendedName>
        <fullName evidence="5">UPF0173 metal-dependent hydrolase GNP95_12090</fullName>
    </recommendedName>
</protein>
<evidence type="ECO:0000259" key="6">
    <source>
        <dbReference type="SMART" id="SM00849"/>
    </source>
</evidence>
<dbReference type="InterPro" id="IPR001279">
    <property type="entry name" value="Metallo-B-lactamas"/>
</dbReference>
<organism evidence="7 8">
    <name type="scientific">Paenibacillus woosongensis</name>
    <dbReference type="NCBI Taxonomy" id="307580"/>
    <lineage>
        <taxon>Bacteria</taxon>
        <taxon>Bacillati</taxon>
        <taxon>Bacillota</taxon>
        <taxon>Bacilli</taxon>
        <taxon>Bacillales</taxon>
        <taxon>Paenibacillaceae</taxon>
        <taxon>Paenibacillus</taxon>
    </lineage>
</organism>
<dbReference type="HAMAP" id="MF_00457">
    <property type="entry name" value="UPF0173"/>
    <property type="match status" value="1"/>
</dbReference>
<dbReference type="PANTHER" id="PTHR43546:SF3">
    <property type="entry name" value="UPF0173 METAL-DEPENDENT HYDROLASE MJ1163"/>
    <property type="match status" value="1"/>
</dbReference>
<dbReference type="Pfam" id="PF12706">
    <property type="entry name" value="Lactamase_B_2"/>
    <property type="match status" value="1"/>
</dbReference>
<feature type="domain" description="Metallo-beta-lactamase" evidence="6">
    <location>
        <begin position="7"/>
        <end position="191"/>
    </location>
</feature>
<comment type="catalytic activity">
    <reaction evidence="4">
        <text>3',5'-cyclic UMP + H2O = UMP + H(+)</text>
        <dbReference type="Rhea" id="RHEA:70575"/>
        <dbReference type="ChEBI" id="CHEBI:15377"/>
        <dbReference type="ChEBI" id="CHEBI:15378"/>
        <dbReference type="ChEBI" id="CHEBI:57865"/>
        <dbReference type="ChEBI" id="CHEBI:184387"/>
    </reaction>
    <physiologicalReaction direction="left-to-right" evidence="4">
        <dbReference type="Rhea" id="RHEA:70576"/>
    </physiologicalReaction>
</comment>
<dbReference type="AlphaFoldDB" id="A0A7X2Z2L2"/>
<dbReference type="PANTHER" id="PTHR43546">
    <property type="entry name" value="UPF0173 METAL-DEPENDENT HYDROLASE MJ1163-RELATED"/>
    <property type="match status" value="1"/>
</dbReference>
<evidence type="ECO:0000256" key="2">
    <source>
        <dbReference type="ARBA" id="ARBA00034221"/>
    </source>
</evidence>
<evidence type="ECO:0000256" key="1">
    <source>
        <dbReference type="ARBA" id="ARBA00022801"/>
    </source>
</evidence>
<dbReference type="Proteomes" id="UP000447876">
    <property type="component" value="Unassembled WGS sequence"/>
</dbReference>
<dbReference type="GO" id="GO:0016787">
    <property type="term" value="F:hydrolase activity"/>
    <property type="evidence" value="ECO:0007669"/>
    <property type="project" value="UniProtKB-UniRule"/>
</dbReference>
<dbReference type="InterPro" id="IPR050114">
    <property type="entry name" value="UPF0173_UPF0282_UlaG_hydrolase"/>
</dbReference>
<comment type="caution">
    <text evidence="7">The sequence shown here is derived from an EMBL/GenBank/DDBJ whole genome shotgun (WGS) entry which is preliminary data.</text>
</comment>
<dbReference type="NCBIfam" id="NF001911">
    <property type="entry name" value="PRK00685.1"/>
    <property type="match status" value="1"/>
</dbReference>
<dbReference type="EMBL" id="WNZW01000003">
    <property type="protein sequence ID" value="MUG45731.1"/>
    <property type="molecule type" value="Genomic_DNA"/>
</dbReference>
<comment type="similarity">
    <text evidence="5">Belongs to the UPF0173 family.</text>
</comment>